<keyword evidence="6 10" id="KW-0067">ATP-binding</keyword>
<evidence type="ECO:0000259" key="9">
    <source>
        <dbReference type="PROSITE" id="PS50893"/>
    </source>
</evidence>
<dbReference type="RefSeq" id="WP_309795453.1">
    <property type="nucleotide sequence ID" value="NZ_JAVDPW010000005.1"/>
</dbReference>
<evidence type="ECO:0000256" key="3">
    <source>
        <dbReference type="ARBA" id="ARBA00022475"/>
    </source>
</evidence>
<comment type="caution">
    <text evidence="10">The sequence shown here is derived from an EMBL/GenBank/DDBJ whole genome shotgun (WGS) entry which is preliminary data.</text>
</comment>
<dbReference type="InterPro" id="IPR003439">
    <property type="entry name" value="ABC_transporter-like_ATP-bd"/>
</dbReference>
<evidence type="ECO:0000256" key="7">
    <source>
        <dbReference type="ARBA" id="ARBA00022967"/>
    </source>
</evidence>
<evidence type="ECO:0000256" key="8">
    <source>
        <dbReference type="ARBA" id="ARBA00023136"/>
    </source>
</evidence>
<dbReference type="GO" id="GO:0005524">
    <property type="term" value="F:ATP binding"/>
    <property type="evidence" value="ECO:0007669"/>
    <property type="project" value="UniProtKB-KW"/>
</dbReference>
<dbReference type="Proteomes" id="UP001262410">
    <property type="component" value="Unassembled WGS sequence"/>
</dbReference>
<evidence type="ECO:0000256" key="2">
    <source>
        <dbReference type="ARBA" id="ARBA00022448"/>
    </source>
</evidence>
<reference evidence="10 11" key="1">
    <citation type="submission" date="2023-07" db="EMBL/GenBank/DDBJ databases">
        <title>Sorghum-associated microbial communities from plants grown in Nebraska, USA.</title>
        <authorList>
            <person name="Schachtman D."/>
        </authorList>
    </citation>
    <scope>NUCLEOTIDE SEQUENCE [LARGE SCALE GENOMIC DNA]</scope>
    <source>
        <strain evidence="10 11">584</strain>
    </source>
</reference>
<keyword evidence="5" id="KW-0547">Nucleotide-binding</keyword>
<dbReference type="Gene3D" id="3.40.50.300">
    <property type="entry name" value="P-loop containing nucleotide triphosphate hydrolases"/>
    <property type="match status" value="1"/>
</dbReference>
<evidence type="ECO:0000313" key="11">
    <source>
        <dbReference type="Proteomes" id="UP001262410"/>
    </source>
</evidence>
<gene>
    <name evidence="10" type="ORF">E9232_003297</name>
</gene>
<organism evidence="10 11">
    <name type="scientific">Inquilinus ginsengisoli</name>
    <dbReference type="NCBI Taxonomy" id="363840"/>
    <lineage>
        <taxon>Bacteria</taxon>
        <taxon>Pseudomonadati</taxon>
        <taxon>Pseudomonadota</taxon>
        <taxon>Alphaproteobacteria</taxon>
        <taxon>Rhodospirillales</taxon>
        <taxon>Rhodospirillaceae</taxon>
        <taxon>Inquilinus</taxon>
    </lineage>
</organism>
<dbReference type="InterPro" id="IPR017871">
    <property type="entry name" value="ABC_transporter-like_CS"/>
</dbReference>
<dbReference type="PANTHER" id="PTHR42788:SF18">
    <property type="entry name" value="TAURINE IMPORT ATP-BINDING PROTEIN TAUB"/>
    <property type="match status" value="1"/>
</dbReference>
<dbReference type="SUPFAM" id="SSF52540">
    <property type="entry name" value="P-loop containing nucleoside triphosphate hydrolases"/>
    <property type="match status" value="1"/>
</dbReference>
<dbReference type="PROSITE" id="PS00211">
    <property type="entry name" value="ABC_TRANSPORTER_1"/>
    <property type="match status" value="1"/>
</dbReference>
<comment type="similarity">
    <text evidence="1">Belongs to the ABC transporter superfamily.</text>
</comment>
<evidence type="ECO:0000256" key="5">
    <source>
        <dbReference type="ARBA" id="ARBA00022741"/>
    </source>
</evidence>
<evidence type="ECO:0000313" key="10">
    <source>
        <dbReference type="EMBL" id="MDR6290771.1"/>
    </source>
</evidence>
<evidence type="ECO:0000256" key="6">
    <source>
        <dbReference type="ARBA" id="ARBA00022840"/>
    </source>
</evidence>
<dbReference type="Pfam" id="PF00005">
    <property type="entry name" value="ABC_tran"/>
    <property type="match status" value="1"/>
</dbReference>
<dbReference type="EMBL" id="JAVDPW010000005">
    <property type="protein sequence ID" value="MDR6290771.1"/>
    <property type="molecule type" value="Genomic_DNA"/>
</dbReference>
<keyword evidence="8" id="KW-0472">Membrane</keyword>
<evidence type="ECO:0000256" key="4">
    <source>
        <dbReference type="ARBA" id="ARBA00022519"/>
    </source>
</evidence>
<evidence type="ECO:0000256" key="1">
    <source>
        <dbReference type="ARBA" id="ARBA00005417"/>
    </source>
</evidence>
<name>A0ABU1JQ68_9PROT</name>
<dbReference type="InterPro" id="IPR027417">
    <property type="entry name" value="P-loop_NTPase"/>
</dbReference>
<accession>A0ABU1JQ68</accession>
<dbReference type="SMART" id="SM00382">
    <property type="entry name" value="AAA"/>
    <property type="match status" value="1"/>
</dbReference>
<protein>
    <submittedName>
        <fullName evidence="10">NitT/TauT family transport system ATP-binding protein</fullName>
    </submittedName>
</protein>
<proteinExistence type="inferred from homology"/>
<keyword evidence="7" id="KW-1278">Translocase</keyword>
<keyword evidence="2" id="KW-0813">Transport</keyword>
<dbReference type="CDD" id="cd03293">
    <property type="entry name" value="ABC_NrtD_SsuB_transporters"/>
    <property type="match status" value="1"/>
</dbReference>
<dbReference type="InterPro" id="IPR003593">
    <property type="entry name" value="AAA+_ATPase"/>
</dbReference>
<dbReference type="PROSITE" id="PS50893">
    <property type="entry name" value="ABC_TRANSPORTER_2"/>
    <property type="match status" value="1"/>
</dbReference>
<keyword evidence="4" id="KW-0997">Cell inner membrane</keyword>
<keyword evidence="3" id="KW-1003">Cell membrane</keyword>
<dbReference type="InterPro" id="IPR050166">
    <property type="entry name" value="ABC_transporter_ATP-bind"/>
</dbReference>
<feature type="domain" description="ABC transporter" evidence="9">
    <location>
        <begin position="21"/>
        <end position="254"/>
    </location>
</feature>
<dbReference type="PANTHER" id="PTHR42788">
    <property type="entry name" value="TAURINE IMPORT ATP-BINDING PROTEIN-RELATED"/>
    <property type="match status" value="1"/>
</dbReference>
<keyword evidence="11" id="KW-1185">Reference proteome</keyword>
<sequence length="277" mass="30163">MPVARLKEPAPLPDATAQIAVEAVSVTFDILGVRQQVLRDVSLSVPRGSFVCLIGPSGCGKSTLLKVLAGLVRPSEGRVRVAGLAPEEAVRRRIIGLVFQDANLLPWKNALDNAALLREVADKTLSRAEVRDRARAMLKLVGLEDAAAKRPNQLSGGMRQRVAIARALTLEPDILLMDEPFGALDAITREEMSRSLLEIWERTGKTIVLVTHSIDEAVLLSRHVHVMGVGPGRIIDSIEIPLPYPRGEASYADPRFAAMESRLRSLLIQSHATRGRS</sequence>